<protein>
    <recommendedName>
        <fullName evidence="3">HEAT repeat domain-containing protein</fullName>
    </recommendedName>
</protein>
<evidence type="ECO:0000313" key="2">
    <source>
        <dbReference type="Proteomes" id="UP000460298"/>
    </source>
</evidence>
<name>A0A833LYV1_9LEPT</name>
<dbReference type="AlphaFoldDB" id="A0A833LYV1"/>
<dbReference type="EMBL" id="WBUI01000008">
    <property type="protein sequence ID" value="KAB2932685.1"/>
    <property type="molecule type" value="Genomic_DNA"/>
</dbReference>
<evidence type="ECO:0008006" key="3">
    <source>
        <dbReference type="Google" id="ProtNLM"/>
    </source>
</evidence>
<reference evidence="1 2" key="1">
    <citation type="submission" date="2019-10" db="EMBL/GenBank/DDBJ databases">
        <title>Extracellular Electron Transfer in a Candidatus Methanoperedens spp. Enrichment Culture.</title>
        <authorList>
            <person name="Berger S."/>
            <person name="Rangel Shaw D."/>
            <person name="Berben T."/>
            <person name="In 'T Zandt M."/>
            <person name="Frank J."/>
            <person name="Reimann J."/>
            <person name="Jetten M.S.M."/>
            <person name="Welte C.U."/>
        </authorList>
    </citation>
    <scope>NUCLEOTIDE SEQUENCE [LARGE SCALE GENOMIC DNA]</scope>
    <source>
        <strain evidence="1">SB12</strain>
    </source>
</reference>
<dbReference type="Proteomes" id="UP000460298">
    <property type="component" value="Unassembled WGS sequence"/>
</dbReference>
<dbReference type="InterPro" id="IPR016024">
    <property type="entry name" value="ARM-type_fold"/>
</dbReference>
<organism evidence="1 2">
    <name type="scientific">Leptonema illini</name>
    <dbReference type="NCBI Taxonomy" id="183"/>
    <lineage>
        <taxon>Bacteria</taxon>
        <taxon>Pseudomonadati</taxon>
        <taxon>Spirochaetota</taxon>
        <taxon>Spirochaetia</taxon>
        <taxon>Leptospirales</taxon>
        <taxon>Leptospiraceae</taxon>
        <taxon>Leptonema</taxon>
    </lineage>
</organism>
<gene>
    <name evidence="1" type="ORF">F9K24_09910</name>
</gene>
<evidence type="ECO:0000313" key="1">
    <source>
        <dbReference type="EMBL" id="KAB2932685.1"/>
    </source>
</evidence>
<sequence length="122" mass="13835">MEAFYAIAACFDAANPSVYKAVVSGLKDKDPSVQAAACRAVAELEADWKWVKWRLRFLARSKARGIQLDAIIALCVNWPEMVTNRRIREWLEENSGYWWAQALLDGKSAALLFRKPKKAYGL</sequence>
<dbReference type="SUPFAM" id="SSF48371">
    <property type="entry name" value="ARM repeat"/>
    <property type="match status" value="1"/>
</dbReference>
<accession>A0A833LYV1</accession>
<proteinExistence type="predicted"/>
<comment type="caution">
    <text evidence="1">The sequence shown here is derived from an EMBL/GenBank/DDBJ whole genome shotgun (WGS) entry which is preliminary data.</text>
</comment>